<feature type="compositionally biased region" description="Basic and acidic residues" evidence="1">
    <location>
        <begin position="333"/>
        <end position="357"/>
    </location>
</feature>
<gene>
    <name evidence="2" type="ORF">AVDCRST_MAG59-4093</name>
</gene>
<feature type="region of interest" description="Disordered" evidence="1">
    <location>
        <begin position="374"/>
        <end position="394"/>
    </location>
</feature>
<feature type="compositionally biased region" description="Gly residues" evidence="1">
    <location>
        <begin position="40"/>
        <end position="51"/>
    </location>
</feature>
<feature type="region of interest" description="Disordered" evidence="1">
    <location>
        <begin position="276"/>
        <end position="357"/>
    </location>
</feature>
<sequence>DPDNPLTCKSPPPVARRHPRPGGGDGHRALRLHADPSRDAGGGRPRPGGGRTACLGQLRRLPCGGAGRRPRRSTRRACPRRPRRCDYGRRHHRLDGGHHRACRLERRPLRRGARQRRGLRPRVRTRPGRLANPGPDVVVGLALHRGRTRDRGVRDRRRRHRQRRRLARRLAAPCPARRCRVRANLGLAAGPQGDRLNDRCRLVGSGDRSESGAMAALRGLLPGRRRLHRHRDLPGCHRRADARAGRARGQHLGGRRVGGHPLEHFLDRGGGACRICPGPGRRLRPPGGRHRPPSGRQGRRRGRRRDAVRRHVCRHHGAYPGARRAPRAGAVGRSDRAAHGRLRDWPGDRAAGRGDRLRPLAGVRARVDRGVRRRPLRRCADGRASSVRSAAPPV</sequence>
<protein>
    <submittedName>
        <fullName evidence="2">Uncharacterized MFS-type transporter</fullName>
    </submittedName>
</protein>
<organism evidence="2">
    <name type="scientific">uncultured Thermomicrobiales bacterium</name>
    <dbReference type="NCBI Taxonomy" id="1645740"/>
    <lineage>
        <taxon>Bacteria</taxon>
        <taxon>Pseudomonadati</taxon>
        <taxon>Thermomicrobiota</taxon>
        <taxon>Thermomicrobia</taxon>
        <taxon>Thermomicrobiales</taxon>
        <taxon>environmental samples</taxon>
    </lineage>
</organism>
<accession>A0A6J4VFD1</accession>
<feature type="region of interest" description="Disordered" evidence="1">
    <location>
        <begin position="239"/>
        <end position="262"/>
    </location>
</feature>
<name>A0A6J4VFD1_9BACT</name>
<feature type="region of interest" description="Disordered" evidence="1">
    <location>
        <begin position="109"/>
        <end position="136"/>
    </location>
</feature>
<feature type="compositionally biased region" description="Basic residues" evidence="1">
    <location>
        <begin position="68"/>
        <end position="83"/>
    </location>
</feature>
<feature type="compositionally biased region" description="Low complexity" evidence="1">
    <location>
        <begin position="318"/>
        <end position="332"/>
    </location>
</feature>
<reference evidence="2" key="1">
    <citation type="submission" date="2020-02" db="EMBL/GenBank/DDBJ databases">
        <authorList>
            <person name="Meier V. D."/>
        </authorList>
    </citation>
    <scope>NUCLEOTIDE SEQUENCE</scope>
    <source>
        <strain evidence="2">AVDCRST_MAG59</strain>
    </source>
</reference>
<proteinExistence type="predicted"/>
<feature type="compositionally biased region" description="Basic residues" evidence="1">
    <location>
        <begin position="109"/>
        <end position="127"/>
    </location>
</feature>
<feature type="non-terminal residue" evidence="2">
    <location>
        <position position="1"/>
    </location>
</feature>
<feature type="region of interest" description="Disordered" evidence="1">
    <location>
        <begin position="1"/>
        <end position="91"/>
    </location>
</feature>
<feature type="non-terminal residue" evidence="2">
    <location>
        <position position="394"/>
    </location>
</feature>
<feature type="compositionally biased region" description="Basic residues" evidence="1">
    <location>
        <begin position="245"/>
        <end position="258"/>
    </location>
</feature>
<feature type="compositionally biased region" description="Basic residues" evidence="1">
    <location>
        <begin position="281"/>
        <end position="317"/>
    </location>
</feature>
<dbReference type="AlphaFoldDB" id="A0A6J4VFD1"/>
<evidence type="ECO:0000256" key="1">
    <source>
        <dbReference type="SAM" id="MobiDB-lite"/>
    </source>
</evidence>
<feature type="compositionally biased region" description="Basic and acidic residues" evidence="1">
    <location>
        <begin position="25"/>
        <end position="38"/>
    </location>
</feature>
<dbReference type="EMBL" id="CADCWF010000302">
    <property type="protein sequence ID" value="CAA9576256.1"/>
    <property type="molecule type" value="Genomic_DNA"/>
</dbReference>
<evidence type="ECO:0000313" key="2">
    <source>
        <dbReference type="EMBL" id="CAA9576256.1"/>
    </source>
</evidence>